<gene>
    <name evidence="2" type="ORF">SAMN05216352_10329</name>
</gene>
<name>A0A1G8FPF4_9BACI</name>
<dbReference type="Proteomes" id="UP000199017">
    <property type="component" value="Unassembled WGS sequence"/>
</dbReference>
<organism evidence="2 3">
    <name type="scientific">Alteribacillus bidgolensis</name>
    <dbReference type="NCBI Taxonomy" id="930129"/>
    <lineage>
        <taxon>Bacteria</taxon>
        <taxon>Bacillati</taxon>
        <taxon>Bacillota</taxon>
        <taxon>Bacilli</taxon>
        <taxon>Bacillales</taxon>
        <taxon>Bacillaceae</taxon>
        <taxon>Alteribacillus</taxon>
    </lineage>
</organism>
<evidence type="ECO:0000256" key="1">
    <source>
        <dbReference type="SAM" id="MobiDB-lite"/>
    </source>
</evidence>
<dbReference type="EMBL" id="FNDU01000003">
    <property type="protein sequence ID" value="SDH83969.1"/>
    <property type="molecule type" value="Genomic_DNA"/>
</dbReference>
<feature type="compositionally biased region" description="Polar residues" evidence="1">
    <location>
        <begin position="24"/>
        <end position="41"/>
    </location>
</feature>
<feature type="compositionally biased region" description="Basic and acidic residues" evidence="1">
    <location>
        <begin position="75"/>
        <end position="87"/>
    </location>
</feature>
<evidence type="ECO:0000313" key="3">
    <source>
        <dbReference type="Proteomes" id="UP000199017"/>
    </source>
</evidence>
<evidence type="ECO:0000313" key="2">
    <source>
        <dbReference type="EMBL" id="SDH83969.1"/>
    </source>
</evidence>
<sequence length="93" mass="10698">MKDKKKTTDRRNPETEKVDIQEMGPQNTNPVEADYSLQNDTFAPGENNYLNEYPETEEEDTNTVERAFSEELSDGGERDEFAKRQSDRYSGGL</sequence>
<proteinExistence type="predicted"/>
<protein>
    <submittedName>
        <fullName evidence="2">Uncharacterized protein</fullName>
    </submittedName>
</protein>
<feature type="region of interest" description="Disordered" evidence="1">
    <location>
        <begin position="1"/>
        <end position="93"/>
    </location>
</feature>
<accession>A0A1G8FPF4</accession>
<dbReference type="RefSeq" id="WP_091582200.1">
    <property type="nucleotide sequence ID" value="NZ_FNDU01000003.1"/>
</dbReference>
<dbReference type="AlphaFoldDB" id="A0A1G8FPF4"/>
<dbReference type="OrthoDB" id="2970926at2"/>
<keyword evidence="3" id="KW-1185">Reference proteome</keyword>
<reference evidence="2 3" key="1">
    <citation type="submission" date="2016-10" db="EMBL/GenBank/DDBJ databases">
        <authorList>
            <person name="de Groot N.N."/>
        </authorList>
    </citation>
    <scope>NUCLEOTIDE SEQUENCE [LARGE SCALE GENOMIC DNA]</scope>
    <source>
        <strain evidence="3">P4B,CCM 7963,CECT 7998,DSM 25260,IBRC-M 10614,KCTC 13821</strain>
    </source>
</reference>
<feature type="compositionally biased region" description="Basic and acidic residues" evidence="1">
    <location>
        <begin position="9"/>
        <end position="20"/>
    </location>
</feature>